<dbReference type="AlphaFoldDB" id="A0AAV1RQI7"/>
<accession>A0AAV1RQI7</accession>
<dbReference type="Proteomes" id="UP001314170">
    <property type="component" value="Unassembled WGS sequence"/>
</dbReference>
<evidence type="ECO:0000313" key="2">
    <source>
        <dbReference type="Proteomes" id="UP001314170"/>
    </source>
</evidence>
<organism evidence="1 2">
    <name type="scientific">Dovyalis caffra</name>
    <dbReference type="NCBI Taxonomy" id="77055"/>
    <lineage>
        <taxon>Eukaryota</taxon>
        <taxon>Viridiplantae</taxon>
        <taxon>Streptophyta</taxon>
        <taxon>Embryophyta</taxon>
        <taxon>Tracheophyta</taxon>
        <taxon>Spermatophyta</taxon>
        <taxon>Magnoliopsida</taxon>
        <taxon>eudicotyledons</taxon>
        <taxon>Gunneridae</taxon>
        <taxon>Pentapetalae</taxon>
        <taxon>rosids</taxon>
        <taxon>fabids</taxon>
        <taxon>Malpighiales</taxon>
        <taxon>Salicaceae</taxon>
        <taxon>Flacourtieae</taxon>
        <taxon>Dovyalis</taxon>
    </lineage>
</organism>
<protein>
    <submittedName>
        <fullName evidence="1">Uncharacterized protein</fullName>
    </submittedName>
</protein>
<dbReference type="EMBL" id="CAWUPB010001087">
    <property type="protein sequence ID" value="CAK7337524.1"/>
    <property type="molecule type" value="Genomic_DNA"/>
</dbReference>
<sequence>VIIKKQGLNAKLMTKPKGKESKELAKVYYKLLQRHVELEDMTSGTMNPSELLVRRFCSSLGMRNYAVKAVGEALAKMK</sequence>
<keyword evidence="2" id="KW-1185">Reference proteome</keyword>
<evidence type="ECO:0000313" key="1">
    <source>
        <dbReference type="EMBL" id="CAK7337524.1"/>
    </source>
</evidence>
<comment type="caution">
    <text evidence="1">The sequence shown here is derived from an EMBL/GenBank/DDBJ whole genome shotgun (WGS) entry which is preliminary data.</text>
</comment>
<proteinExistence type="predicted"/>
<feature type="non-terminal residue" evidence="1">
    <location>
        <position position="1"/>
    </location>
</feature>
<gene>
    <name evidence="1" type="ORF">DCAF_LOCUS12559</name>
</gene>
<name>A0AAV1RQI7_9ROSI</name>
<reference evidence="1 2" key="1">
    <citation type="submission" date="2024-01" db="EMBL/GenBank/DDBJ databases">
        <authorList>
            <person name="Waweru B."/>
        </authorList>
    </citation>
    <scope>NUCLEOTIDE SEQUENCE [LARGE SCALE GENOMIC DNA]</scope>
</reference>